<dbReference type="SMART" id="SM00411">
    <property type="entry name" value="BHL"/>
    <property type="match status" value="1"/>
</dbReference>
<dbReference type="GO" id="GO:0005886">
    <property type="term" value="C:plasma membrane"/>
    <property type="evidence" value="ECO:0007669"/>
    <property type="project" value="TreeGrafter"/>
</dbReference>
<dbReference type="InterPro" id="IPR037257">
    <property type="entry name" value="T2SS_E_N_sf"/>
</dbReference>
<dbReference type="Gene3D" id="4.10.520.10">
    <property type="entry name" value="IHF-like DNA-binding proteins"/>
    <property type="match status" value="1"/>
</dbReference>
<gene>
    <name evidence="7" type="ORF">CEO22_458</name>
</gene>
<dbReference type="AlphaFoldDB" id="A0A554JAZ0"/>
<dbReference type="Proteomes" id="UP000316253">
    <property type="component" value="Unassembled WGS sequence"/>
</dbReference>
<reference evidence="7 8" key="1">
    <citation type="submission" date="2017-08" db="EMBL/GenBank/DDBJ databases">
        <title>Mechanisms for carbon and nitrogen cycling indicate functional differentiation within the Candidate Phyla Radiation.</title>
        <authorList>
            <person name="Danczak R.E."/>
            <person name="Johnston M.D."/>
            <person name="Kenah C."/>
            <person name="Slattery M."/>
            <person name="Wrighton K.C."/>
            <person name="Wilkins M.J."/>
        </authorList>
    </citation>
    <scope>NUCLEOTIDE SEQUENCE [LARGE SCALE GENOMIC DNA]</scope>
    <source>
        <strain evidence="7">Gr01-1014_85</strain>
    </source>
</reference>
<dbReference type="InterPro" id="IPR007831">
    <property type="entry name" value="T2SS_GspE_N"/>
</dbReference>
<dbReference type="GO" id="GO:0016887">
    <property type="term" value="F:ATP hydrolysis activity"/>
    <property type="evidence" value="ECO:0007669"/>
    <property type="project" value="TreeGrafter"/>
</dbReference>
<dbReference type="Gene3D" id="3.30.450.90">
    <property type="match status" value="1"/>
</dbReference>
<dbReference type="PANTHER" id="PTHR30258">
    <property type="entry name" value="TYPE II SECRETION SYSTEM PROTEIN GSPE-RELATED"/>
    <property type="match status" value="1"/>
</dbReference>
<dbReference type="InterPro" id="IPR003593">
    <property type="entry name" value="AAA+_ATPase"/>
</dbReference>
<comment type="caution">
    <text evidence="7">The sequence shown here is derived from an EMBL/GenBank/DDBJ whole genome shotgun (WGS) entry which is preliminary data.</text>
</comment>
<dbReference type="FunFam" id="3.30.450.90:FF:000001">
    <property type="entry name" value="Type II secretion system ATPase GspE"/>
    <property type="match status" value="1"/>
</dbReference>
<feature type="region of interest" description="Disordered" evidence="5">
    <location>
        <begin position="287"/>
        <end position="323"/>
    </location>
</feature>
<dbReference type="SUPFAM" id="SSF160246">
    <property type="entry name" value="EspE N-terminal domain-like"/>
    <property type="match status" value="1"/>
</dbReference>
<keyword evidence="2" id="KW-0547">Nucleotide-binding</keyword>
<name>A0A554JAZ0_9BACT</name>
<dbReference type="PANTHER" id="PTHR30258:SF3">
    <property type="entry name" value="SLL1921 PROTEIN"/>
    <property type="match status" value="1"/>
</dbReference>
<organism evidence="7 8">
    <name type="scientific">Candidatus Berkelbacteria bacterium Gr01-1014_85</name>
    <dbReference type="NCBI Taxonomy" id="2017150"/>
    <lineage>
        <taxon>Bacteria</taxon>
        <taxon>Candidatus Berkelbacteria</taxon>
    </lineage>
</organism>
<dbReference type="EMBL" id="VMFD01000040">
    <property type="protein sequence ID" value="TSC65494.1"/>
    <property type="molecule type" value="Genomic_DNA"/>
</dbReference>
<evidence type="ECO:0000256" key="4">
    <source>
        <dbReference type="RuleBase" id="RU003939"/>
    </source>
</evidence>
<evidence type="ECO:0000313" key="7">
    <source>
        <dbReference type="EMBL" id="TSC65494.1"/>
    </source>
</evidence>
<feature type="compositionally biased region" description="Acidic residues" evidence="5">
    <location>
        <begin position="146"/>
        <end position="174"/>
    </location>
</feature>
<dbReference type="GO" id="GO:0003677">
    <property type="term" value="F:DNA binding"/>
    <property type="evidence" value="ECO:0007669"/>
    <property type="project" value="InterPro"/>
</dbReference>
<dbReference type="InterPro" id="IPR000119">
    <property type="entry name" value="Hist_DNA-bd"/>
</dbReference>
<keyword evidence="3" id="KW-0067">ATP-binding</keyword>
<dbReference type="Pfam" id="PF00216">
    <property type="entry name" value="Bac_DNA_binding"/>
    <property type="match status" value="1"/>
</dbReference>
<evidence type="ECO:0000256" key="1">
    <source>
        <dbReference type="ARBA" id="ARBA00006611"/>
    </source>
</evidence>
<dbReference type="Gene3D" id="3.40.50.300">
    <property type="entry name" value="P-loop containing nucleotide triphosphate hydrolases"/>
    <property type="match status" value="1"/>
</dbReference>
<sequence>MQNREFYRQVAKKLDLRPPEVALLWQATQQILAETLVENDEIRLKKFGVLHLVSHKSRTVPDPRNRSQNLVVMTRRLVKFRPSEELKKLIRQPATDSTAPSGDETDQVSSAAPALDPTLDPDFKLGDDQSNDESTALEAASSSQDSESESETEVETDPETDPEVETESESETDPETAPALGHPGKASRPVNRSLTAPENIEFIELADLTIDPNTLALIPVNVARKYQIAAIEKTKTSLILAMIDPGDKEAIDFASRLTGLTVTPKLTTASDLEHAFDQYGKIETELGGDLTGEEGEPGSEDNPAKTESDESLNNNKDPEAPAAKIVNDILERAVRDKASDIHIEPEEKAVKVRFRIDGLLKPATELPKAIQAAVISRLKIMSSLKIDESRLPQDGRIRMVVDHNPIDFRLSTFPAIHGEKVVMRILDKSGGIQDFNSLGLTGRNLKRISDNSHKAHGMLLVTGPTGSGKTTTLYSILNQLMSPEVNIVTLEDPVEYRLAGINQSQVNASIGYDFAHGLRTIVRQDPDIILIGEIRDSETAMMAIHSALTGHVVLSTLHTNDAAGAIPRLIDMGIEPFLITSSTNAVVAQRLVRQLCTNCKVIDPSLKLTELPEIQTELAKMPKFAAKLGNDVNFYKGQGCAKCSQTGYRGRIGIYEVMQVTEKIKALALKRVSASRLAKQAVKEGMITMKQDGIKKALLGETSIAEVWRVTKD</sequence>
<dbReference type="GO" id="GO:0030527">
    <property type="term" value="F:structural constituent of chromatin"/>
    <property type="evidence" value="ECO:0007669"/>
    <property type="project" value="InterPro"/>
</dbReference>
<dbReference type="PROSITE" id="PS00662">
    <property type="entry name" value="T2SP_E"/>
    <property type="match status" value="1"/>
</dbReference>
<evidence type="ECO:0000256" key="2">
    <source>
        <dbReference type="ARBA" id="ARBA00022741"/>
    </source>
</evidence>
<dbReference type="CDD" id="cd01129">
    <property type="entry name" value="PulE-GspE-like"/>
    <property type="match status" value="1"/>
</dbReference>
<dbReference type="Pfam" id="PF05157">
    <property type="entry name" value="MshEN"/>
    <property type="match status" value="1"/>
</dbReference>
<proteinExistence type="inferred from homology"/>
<dbReference type="GO" id="GO:0005524">
    <property type="term" value="F:ATP binding"/>
    <property type="evidence" value="ECO:0007669"/>
    <property type="project" value="UniProtKB-KW"/>
</dbReference>
<dbReference type="FunFam" id="3.40.50.300:FF:000398">
    <property type="entry name" value="Type IV pilus assembly ATPase PilB"/>
    <property type="match status" value="1"/>
</dbReference>
<dbReference type="SUPFAM" id="SSF47729">
    <property type="entry name" value="IHF-like DNA-binding proteins"/>
    <property type="match status" value="1"/>
</dbReference>
<comment type="similarity">
    <text evidence="4">Belongs to the bacterial histone-like protein family.</text>
</comment>
<protein>
    <submittedName>
        <fullName evidence="7">Type IV pilus assembly protein PilB</fullName>
    </submittedName>
</protein>
<dbReference type="InterPro" id="IPR001482">
    <property type="entry name" value="T2SS/T4SS_dom"/>
</dbReference>
<comment type="similarity">
    <text evidence="1">Belongs to the GSP E family.</text>
</comment>
<evidence type="ECO:0000313" key="8">
    <source>
        <dbReference type="Proteomes" id="UP000316253"/>
    </source>
</evidence>
<accession>A0A554JAZ0</accession>
<dbReference type="Pfam" id="PF00437">
    <property type="entry name" value="T2SSE"/>
    <property type="match status" value="1"/>
</dbReference>
<dbReference type="Gene3D" id="3.30.300.160">
    <property type="entry name" value="Type II secretion system, protein E, N-terminal domain"/>
    <property type="match status" value="1"/>
</dbReference>
<evidence type="ECO:0000259" key="6">
    <source>
        <dbReference type="PROSITE" id="PS00662"/>
    </source>
</evidence>
<dbReference type="InterPro" id="IPR027417">
    <property type="entry name" value="P-loop_NTPase"/>
</dbReference>
<evidence type="ECO:0000256" key="3">
    <source>
        <dbReference type="ARBA" id="ARBA00022840"/>
    </source>
</evidence>
<feature type="region of interest" description="Disordered" evidence="5">
    <location>
        <begin position="88"/>
        <end position="192"/>
    </location>
</feature>
<dbReference type="SUPFAM" id="SSF52540">
    <property type="entry name" value="P-loop containing nucleoside triphosphate hydrolases"/>
    <property type="match status" value="1"/>
</dbReference>
<feature type="domain" description="Bacterial type II secretion system protein E" evidence="6">
    <location>
        <begin position="522"/>
        <end position="536"/>
    </location>
</feature>
<evidence type="ECO:0000256" key="5">
    <source>
        <dbReference type="SAM" id="MobiDB-lite"/>
    </source>
</evidence>
<dbReference type="SMART" id="SM00382">
    <property type="entry name" value="AAA"/>
    <property type="match status" value="1"/>
</dbReference>
<dbReference type="InterPro" id="IPR010992">
    <property type="entry name" value="IHF-like_DNA-bd_dom_sf"/>
</dbReference>